<organism evidence="3 4">
    <name type="scientific">Lentinula raphanica</name>
    <dbReference type="NCBI Taxonomy" id="153919"/>
    <lineage>
        <taxon>Eukaryota</taxon>
        <taxon>Fungi</taxon>
        <taxon>Dikarya</taxon>
        <taxon>Basidiomycota</taxon>
        <taxon>Agaricomycotina</taxon>
        <taxon>Agaricomycetes</taxon>
        <taxon>Agaricomycetidae</taxon>
        <taxon>Agaricales</taxon>
        <taxon>Marasmiineae</taxon>
        <taxon>Omphalotaceae</taxon>
        <taxon>Lentinula</taxon>
    </lineage>
</organism>
<feature type="chain" id="PRO_5041358576" evidence="2">
    <location>
        <begin position="33"/>
        <end position="207"/>
    </location>
</feature>
<keyword evidence="2" id="KW-0732">Signal</keyword>
<comment type="caution">
    <text evidence="3">The sequence shown here is derived from an EMBL/GenBank/DDBJ whole genome shotgun (WGS) entry which is preliminary data.</text>
</comment>
<gene>
    <name evidence="3" type="ORF">F5878DRAFT_666098</name>
</gene>
<name>A0AA38NYF2_9AGAR</name>
<accession>A0AA38NYF2</accession>
<feature type="region of interest" description="Disordered" evidence="1">
    <location>
        <begin position="40"/>
        <end position="70"/>
    </location>
</feature>
<evidence type="ECO:0000256" key="2">
    <source>
        <dbReference type="SAM" id="SignalP"/>
    </source>
</evidence>
<feature type="signal peptide" evidence="2">
    <location>
        <begin position="1"/>
        <end position="32"/>
    </location>
</feature>
<keyword evidence="4" id="KW-1185">Reference proteome</keyword>
<sequence>MLVHRDFTSSSSRASRIHLLLLFALVVMVGSGKVAVQAFPIGQPGGSPREPADKTSLVGRPNPPTGKHEEIAQSEQIVVGYIHIYNEHVSDIMSDPSGKLKWDSETAPLFIYPRPLYGLSKWDGPGYRVHENLSACKLKFRYSAEVLATIPQSFREANDFRLSLKPGNQPSRLPSDSKEWREQIVVSYGYGAVHLETANLLQNKSNI</sequence>
<proteinExistence type="predicted"/>
<evidence type="ECO:0000256" key="1">
    <source>
        <dbReference type="SAM" id="MobiDB-lite"/>
    </source>
</evidence>
<protein>
    <submittedName>
        <fullName evidence="3">Uncharacterized protein</fullName>
    </submittedName>
</protein>
<dbReference type="Proteomes" id="UP001163846">
    <property type="component" value="Unassembled WGS sequence"/>
</dbReference>
<evidence type="ECO:0000313" key="4">
    <source>
        <dbReference type="Proteomes" id="UP001163846"/>
    </source>
</evidence>
<reference evidence="3" key="1">
    <citation type="submission" date="2022-08" db="EMBL/GenBank/DDBJ databases">
        <authorList>
            <consortium name="DOE Joint Genome Institute"/>
            <person name="Min B."/>
            <person name="Riley R."/>
            <person name="Sierra-Patev S."/>
            <person name="Naranjo-Ortiz M."/>
            <person name="Looney B."/>
            <person name="Konkel Z."/>
            <person name="Slot J.C."/>
            <person name="Sakamoto Y."/>
            <person name="Steenwyk J.L."/>
            <person name="Rokas A."/>
            <person name="Carro J."/>
            <person name="Camarero S."/>
            <person name="Ferreira P."/>
            <person name="Molpeceres G."/>
            <person name="Ruiz-Duenas F.J."/>
            <person name="Serrano A."/>
            <person name="Henrissat B."/>
            <person name="Drula E."/>
            <person name="Hughes K.W."/>
            <person name="Mata J.L."/>
            <person name="Ishikawa N.K."/>
            <person name="Vargas-Isla R."/>
            <person name="Ushijima S."/>
            <person name="Smith C.A."/>
            <person name="Ahrendt S."/>
            <person name="Andreopoulos W."/>
            <person name="He G."/>
            <person name="Labutti K."/>
            <person name="Lipzen A."/>
            <person name="Ng V."/>
            <person name="Sandor L."/>
            <person name="Barry K."/>
            <person name="Martinez A.T."/>
            <person name="Xiao Y."/>
            <person name="Gibbons J.G."/>
            <person name="Terashima K."/>
            <person name="Hibbett D.S."/>
            <person name="Grigoriev I.V."/>
        </authorList>
    </citation>
    <scope>NUCLEOTIDE SEQUENCE</scope>
    <source>
        <strain evidence="3">TFB9207</strain>
    </source>
</reference>
<dbReference type="EMBL" id="MU806810">
    <property type="protein sequence ID" value="KAJ3832943.1"/>
    <property type="molecule type" value="Genomic_DNA"/>
</dbReference>
<evidence type="ECO:0000313" key="3">
    <source>
        <dbReference type="EMBL" id="KAJ3832943.1"/>
    </source>
</evidence>
<dbReference type="AlphaFoldDB" id="A0AA38NYF2"/>